<dbReference type="AlphaFoldDB" id="A0A2Z4LX96"/>
<dbReference type="InterPro" id="IPR025345">
    <property type="entry name" value="DUF4249"/>
</dbReference>
<accession>A0A2Z4LX96</accession>
<protein>
    <recommendedName>
        <fullName evidence="3">DUF4249 domain-containing protein</fullName>
    </recommendedName>
</protein>
<dbReference type="KEGG" id="spon:HME9304_03176"/>
<keyword evidence="2" id="KW-1185">Reference proteome</keyword>
<dbReference type="Pfam" id="PF14054">
    <property type="entry name" value="DUF4249"/>
    <property type="match status" value="1"/>
</dbReference>
<evidence type="ECO:0000313" key="1">
    <source>
        <dbReference type="EMBL" id="AWX46144.1"/>
    </source>
</evidence>
<name>A0A2Z4LX96_9FLAO</name>
<gene>
    <name evidence="1" type="ORF">HME9304_03176</name>
</gene>
<dbReference type="EMBL" id="CP030104">
    <property type="protein sequence ID" value="AWX46144.1"/>
    <property type="molecule type" value="Genomic_DNA"/>
</dbReference>
<dbReference type="PROSITE" id="PS51257">
    <property type="entry name" value="PROKAR_LIPOPROTEIN"/>
    <property type="match status" value="1"/>
</dbReference>
<organism evidence="1 2">
    <name type="scientific">Flagellimonas maritima</name>
    <dbReference type="NCBI Taxonomy" id="1383885"/>
    <lineage>
        <taxon>Bacteria</taxon>
        <taxon>Pseudomonadati</taxon>
        <taxon>Bacteroidota</taxon>
        <taxon>Flavobacteriia</taxon>
        <taxon>Flavobacteriales</taxon>
        <taxon>Flavobacteriaceae</taxon>
        <taxon>Flagellimonas</taxon>
    </lineage>
</organism>
<dbReference type="Proteomes" id="UP000248536">
    <property type="component" value="Chromosome"/>
</dbReference>
<evidence type="ECO:0000313" key="2">
    <source>
        <dbReference type="Proteomes" id="UP000248536"/>
    </source>
</evidence>
<sequence length="395" mass="44537">MILENSKFRRSICVFAVLLSFFIGCTEPFEAPEEDFEDILVIDALITSQEKHQEIYISNTFLFGSTVQTENGASVSISDDMGNNFVFSEAEPGTYISDATFGVQSGVSYTLSINTSNGNSFRAGPLLISQDAELEGIIPVRSTDDNGQEGISILANSFDPEGEAVFYRYDYEETFKVVSVADPIYDLVVVSETPPTLERVAKTREENICYRTQLSNEILIATAENLSESRIRDFPVRFLPKTAFELRSRYSILVNQYVQSRTAQTFYEDLRDFSNVRTVFAQTQPGFIKGNIVAENTNGTRVLGLFEVSQVNSQRIFLEYEDFFSDNDPPNFIRDCPTDQYPLSSPILFDLIKSGTHKYRGEEPTPLQNLYIVSPRGCIDCTVYGTTEVPDFWEE</sequence>
<evidence type="ECO:0008006" key="3">
    <source>
        <dbReference type="Google" id="ProtNLM"/>
    </source>
</evidence>
<proteinExistence type="predicted"/>
<reference evidence="1 2" key="1">
    <citation type="submission" date="2018-06" db="EMBL/GenBank/DDBJ databases">
        <title>Spongiibacterium sp. HME9304 Genome sequencing and assembly.</title>
        <authorList>
            <person name="Kang H."/>
            <person name="Kim H."/>
            <person name="Joh K."/>
        </authorList>
    </citation>
    <scope>NUCLEOTIDE SEQUENCE [LARGE SCALE GENOMIC DNA]</scope>
    <source>
        <strain evidence="1 2">HME9304</strain>
    </source>
</reference>